<dbReference type="InterPro" id="IPR001232">
    <property type="entry name" value="SKP1-like"/>
</dbReference>
<dbReference type="SUPFAM" id="SSF81382">
    <property type="entry name" value="Skp1 dimerisation domain-like"/>
    <property type="match status" value="1"/>
</dbReference>
<evidence type="ECO:0000313" key="5">
    <source>
        <dbReference type="EMBL" id="KAL3406613.1"/>
    </source>
</evidence>
<evidence type="ECO:0000259" key="4">
    <source>
        <dbReference type="Pfam" id="PF03931"/>
    </source>
</evidence>
<evidence type="ECO:0000313" key="6">
    <source>
        <dbReference type="Proteomes" id="UP001627154"/>
    </source>
</evidence>
<gene>
    <name evidence="5" type="ORF">TKK_000774</name>
</gene>
<keyword evidence="2" id="KW-0833">Ubl conjugation pathway</keyword>
<accession>A0ABD2XME3</accession>
<organism evidence="5 6">
    <name type="scientific">Trichogramma kaykai</name>
    <dbReference type="NCBI Taxonomy" id="54128"/>
    <lineage>
        <taxon>Eukaryota</taxon>
        <taxon>Metazoa</taxon>
        <taxon>Ecdysozoa</taxon>
        <taxon>Arthropoda</taxon>
        <taxon>Hexapoda</taxon>
        <taxon>Insecta</taxon>
        <taxon>Pterygota</taxon>
        <taxon>Neoptera</taxon>
        <taxon>Endopterygota</taxon>
        <taxon>Hymenoptera</taxon>
        <taxon>Apocrita</taxon>
        <taxon>Proctotrupomorpha</taxon>
        <taxon>Chalcidoidea</taxon>
        <taxon>Trichogrammatidae</taxon>
        <taxon>Trichogramma</taxon>
    </lineage>
</organism>
<dbReference type="CDD" id="cd18322">
    <property type="entry name" value="BTB_POZ_SKP1"/>
    <property type="match status" value="1"/>
</dbReference>
<keyword evidence="6" id="KW-1185">Reference proteome</keyword>
<dbReference type="InterPro" id="IPR011333">
    <property type="entry name" value="SKP1/BTB/POZ_sf"/>
</dbReference>
<comment type="similarity">
    <text evidence="1">Belongs to the SKP1 family.</text>
</comment>
<evidence type="ECO:0000256" key="3">
    <source>
        <dbReference type="SAM" id="MobiDB-lite"/>
    </source>
</evidence>
<evidence type="ECO:0000256" key="2">
    <source>
        <dbReference type="ARBA" id="ARBA00022786"/>
    </source>
</evidence>
<protein>
    <recommendedName>
        <fullName evidence="4">SKP1 component POZ domain-containing protein</fullName>
    </recommendedName>
</protein>
<dbReference type="InterPro" id="IPR016897">
    <property type="entry name" value="SKP1"/>
</dbReference>
<name>A0ABD2XME3_9HYME</name>
<dbReference type="SUPFAM" id="SSF54695">
    <property type="entry name" value="POZ domain"/>
    <property type="match status" value="1"/>
</dbReference>
<dbReference type="InterPro" id="IPR036296">
    <property type="entry name" value="SKP1-like_dim_sf"/>
</dbReference>
<dbReference type="PANTHER" id="PTHR11165">
    <property type="entry name" value="SKP1"/>
    <property type="match status" value="1"/>
</dbReference>
<evidence type="ECO:0000256" key="1">
    <source>
        <dbReference type="ARBA" id="ARBA00009993"/>
    </source>
</evidence>
<dbReference type="Pfam" id="PF03931">
    <property type="entry name" value="Skp1_POZ"/>
    <property type="match status" value="1"/>
</dbReference>
<dbReference type="InterPro" id="IPR016073">
    <property type="entry name" value="Skp1_comp_POZ"/>
</dbReference>
<sequence length="175" mass="19877">MESNAGDSAVRVKKEPDDTSSNEDDNHVFNTVDIGPILHLQSSDKVVFDVELAIAKRSMMIKAMIETLGEDNFDEVLPLPQIKSDILGKVIEFITHHKNDPMPNGNEKPEMTEWDEKFLKVDLDTLVGLMNAANFLDIKDLLEFVGEVIPRDHMGHLIGGYYQKRSRKSKSRLRR</sequence>
<reference evidence="5 6" key="1">
    <citation type="journal article" date="2024" name="bioRxiv">
        <title>A reference genome for Trichogramma kaykai: A tiny desert-dwelling parasitoid wasp with competing sex-ratio distorters.</title>
        <authorList>
            <person name="Culotta J."/>
            <person name="Lindsey A.R."/>
        </authorList>
    </citation>
    <scope>NUCLEOTIDE SEQUENCE [LARGE SCALE GENOMIC DNA]</scope>
    <source>
        <strain evidence="5 6">KSX58</strain>
    </source>
</reference>
<dbReference type="SMART" id="SM00512">
    <property type="entry name" value="Skp1"/>
    <property type="match status" value="1"/>
</dbReference>
<feature type="domain" description="SKP1 component POZ" evidence="4">
    <location>
        <begin position="38"/>
        <end position="99"/>
    </location>
</feature>
<dbReference type="Gene3D" id="3.30.710.10">
    <property type="entry name" value="Potassium Channel Kv1.1, Chain A"/>
    <property type="match status" value="1"/>
</dbReference>
<comment type="caution">
    <text evidence="5">The sequence shown here is derived from an EMBL/GenBank/DDBJ whole genome shotgun (WGS) entry which is preliminary data.</text>
</comment>
<proteinExistence type="inferred from homology"/>
<feature type="region of interest" description="Disordered" evidence="3">
    <location>
        <begin position="1"/>
        <end position="28"/>
    </location>
</feature>
<dbReference type="Proteomes" id="UP001627154">
    <property type="component" value="Unassembled WGS sequence"/>
</dbReference>
<dbReference type="EMBL" id="JBJJXI010000018">
    <property type="protein sequence ID" value="KAL3406613.1"/>
    <property type="molecule type" value="Genomic_DNA"/>
</dbReference>
<dbReference type="AlphaFoldDB" id="A0ABD2XME3"/>